<feature type="domain" description="Pyruvate carboxyltransferase" evidence="4">
    <location>
        <begin position="4"/>
        <end position="271"/>
    </location>
</feature>
<dbReference type="Pfam" id="PF00682">
    <property type="entry name" value="HMGL-like"/>
    <property type="match status" value="1"/>
</dbReference>
<dbReference type="CDD" id="cd07938">
    <property type="entry name" value="DRE_TIM_HMGL"/>
    <property type="match status" value="1"/>
</dbReference>
<reference evidence="5 6" key="1">
    <citation type="submission" date="2020-08" db="EMBL/GenBank/DDBJ databases">
        <title>Sequencing the genomes of 1000 actinobacteria strains.</title>
        <authorList>
            <person name="Klenk H.-P."/>
        </authorList>
    </citation>
    <scope>NUCLEOTIDE SEQUENCE [LARGE SCALE GENOMIC DNA]</scope>
    <source>
        <strain evidence="5 6">DSM 45258</strain>
    </source>
</reference>
<dbReference type="InterPro" id="IPR013785">
    <property type="entry name" value="Aldolase_TIM"/>
</dbReference>
<evidence type="ECO:0000313" key="5">
    <source>
        <dbReference type="EMBL" id="MBB3037381.1"/>
    </source>
</evidence>
<comment type="caution">
    <text evidence="5">The sequence shown here is derived from an EMBL/GenBank/DDBJ whole genome shotgun (WGS) entry which is preliminary data.</text>
</comment>
<dbReference type="GO" id="GO:0004419">
    <property type="term" value="F:hydroxymethylglutaryl-CoA lyase activity"/>
    <property type="evidence" value="ECO:0007669"/>
    <property type="project" value="TreeGrafter"/>
</dbReference>
<accession>A0A839RN75</accession>
<dbReference type="NCBIfam" id="NF004283">
    <property type="entry name" value="PRK05692.1"/>
    <property type="match status" value="1"/>
</dbReference>
<evidence type="ECO:0000256" key="3">
    <source>
        <dbReference type="ARBA" id="ARBA00023239"/>
    </source>
</evidence>
<dbReference type="SUPFAM" id="SSF51569">
    <property type="entry name" value="Aldolase"/>
    <property type="match status" value="1"/>
</dbReference>
<dbReference type="OrthoDB" id="9784013at2"/>
<keyword evidence="2" id="KW-0479">Metal-binding</keyword>
<evidence type="ECO:0000313" key="6">
    <source>
        <dbReference type="Proteomes" id="UP000567922"/>
    </source>
</evidence>
<organism evidence="5 6">
    <name type="scientific">Hoyosella altamirensis</name>
    <dbReference type="NCBI Taxonomy" id="616997"/>
    <lineage>
        <taxon>Bacteria</taxon>
        <taxon>Bacillati</taxon>
        <taxon>Actinomycetota</taxon>
        <taxon>Actinomycetes</taxon>
        <taxon>Mycobacteriales</taxon>
        <taxon>Hoyosellaceae</taxon>
        <taxon>Hoyosella</taxon>
    </lineage>
</organism>
<dbReference type="Gene3D" id="3.20.20.70">
    <property type="entry name" value="Aldolase class I"/>
    <property type="match status" value="1"/>
</dbReference>
<name>A0A839RN75_9ACTN</name>
<dbReference type="PANTHER" id="PTHR42738">
    <property type="entry name" value="HYDROXYMETHYLGLUTARYL-COA LYASE"/>
    <property type="match status" value="1"/>
</dbReference>
<dbReference type="GO" id="GO:0046951">
    <property type="term" value="P:ketone body biosynthetic process"/>
    <property type="evidence" value="ECO:0007669"/>
    <property type="project" value="TreeGrafter"/>
</dbReference>
<evidence type="ECO:0000256" key="1">
    <source>
        <dbReference type="ARBA" id="ARBA00009405"/>
    </source>
</evidence>
<evidence type="ECO:0000256" key="2">
    <source>
        <dbReference type="ARBA" id="ARBA00022723"/>
    </source>
</evidence>
<dbReference type="AlphaFoldDB" id="A0A839RN75"/>
<comment type="similarity">
    <text evidence="1">Belongs to the HMG-CoA lyase family.</text>
</comment>
<keyword evidence="3" id="KW-0456">Lyase</keyword>
<dbReference type="InterPro" id="IPR000891">
    <property type="entry name" value="PYR_CT"/>
</dbReference>
<keyword evidence="6" id="KW-1185">Reference proteome</keyword>
<dbReference type="PANTHER" id="PTHR42738:SF7">
    <property type="entry name" value="HYDROXYMETHYLGLUTARYL-COA LYASE"/>
    <property type="match status" value="1"/>
</dbReference>
<dbReference type="InterPro" id="IPR043594">
    <property type="entry name" value="HMGL"/>
</dbReference>
<gene>
    <name evidence="5" type="ORF">FHU29_001830</name>
</gene>
<dbReference type="Proteomes" id="UP000567922">
    <property type="component" value="Unassembled WGS sequence"/>
</dbReference>
<protein>
    <submittedName>
        <fullName evidence="5">Isopropylmalate/homocitrate/citramalate synthase</fullName>
    </submittedName>
</protein>
<dbReference type="RefSeq" id="WP_064441147.1">
    <property type="nucleotide sequence ID" value="NZ_BDDI01000012.1"/>
</dbReference>
<sequence>MPDVHIAEVGPRDGLQNLAHEFSVAERIDLINRLLGAGPALVEAVSFVNERRVPRMAGAEQILREIERPGDVTIAGLVLNGRGVHRALECDLDEIRFAVSATDAFNIRNVNATVQATVAEFTAAVAPSRASGKKLTAVVAVAFGCPFAGPVPAAAVLAVAAQLVDAGADELILADTIGCAVPTQIRSLISALRENWPELPLGLHLHNTRNTGYLNAIVGVEAGATTLDASVGGLGGCPFAPNATGNIATEDLAYILRNMGVSTGVDLESLIGTSEWLGSVIPQEISGQVARAGLFPEIASHDPAQRA</sequence>
<dbReference type="PROSITE" id="PS50991">
    <property type="entry name" value="PYR_CT"/>
    <property type="match status" value="1"/>
</dbReference>
<dbReference type="GO" id="GO:0046872">
    <property type="term" value="F:metal ion binding"/>
    <property type="evidence" value="ECO:0007669"/>
    <property type="project" value="UniProtKB-KW"/>
</dbReference>
<dbReference type="EMBL" id="JACHWS010000002">
    <property type="protein sequence ID" value="MBB3037381.1"/>
    <property type="molecule type" value="Genomic_DNA"/>
</dbReference>
<dbReference type="GO" id="GO:0006552">
    <property type="term" value="P:L-leucine catabolic process"/>
    <property type="evidence" value="ECO:0007669"/>
    <property type="project" value="TreeGrafter"/>
</dbReference>
<proteinExistence type="inferred from homology"/>
<evidence type="ECO:0000259" key="4">
    <source>
        <dbReference type="PROSITE" id="PS50991"/>
    </source>
</evidence>